<comment type="caution">
    <text evidence="6">The sequence shown here is derived from an EMBL/GenBank/DDBJ whole genome shotgun (WGS) entry which is preliminary data.</text>
</comment>
<evidence type="ECO:0000256" key="2">
    <source>
        <dbReference type="ARBA" id="ARBA00023125"/>
    </source>
</evidence>
<dbReference type="GO" id="GO:0003700">
    <property type="term" value="F:DNA-binding transcription factor activity"/>
    <property type="evidence" value="ECO:0007669"/>
    <property type="project" value="InterPro"/>
</dbReference>
<dbReference type="SUPFAM" id="SSF46785">
    <property type="entry name" value="Winged helix' DNA-binding domain"/>
    <property type="match status" value="1"/>
</dbReference>
<keyword evidence="3" id="KW-0804">Transcription</keyword>
<keyword evidence="1" id="KW-0805">Transcription regulation</keyword>
<dbReference type="InterPro" id="IPR036390">
    <property type="entry name" value="WH_DNA-bd_sf"/>
</dbReference>
<feature type="domain" description="HTH gntR-type" evidence="4">
    <location>
        <begin position="4"/>
        <end position="71"/>
    </location>
</feature>
<organism evidence="6 9">
    <name type="scientific">Actinomyces oris</name>
    <dbReference type="NCBI Taxonomy" id="544580"/>
    <lineage>
        <taxon>Bacteria</taxon>
        <taxon>Bacillati</taxon>
        <taxon>Actinomycetota</taxon>
        <taxon>Actinomycetes</taxon>
        <taxon>Actinomycetales</taxon>
        <taxon>Actinomycetaceae</taxon>
        <taxon>Actinomyces</taxon>
    </lineage>
</organism>
<evidence type="ECO:0000313" key="10">
    <source>
        <dbReference type="Proteomes" id="UP000186855"/>
    </source>
</evidence>
<dbReference type="AlphaFoldDB" id="A0A1Q8V9E9"/>
<keyword evidence="2" id="KW-0238">DNA-binding</keyword>
<dbReference type="SMART" id="SM00345">
    <property type="entry name" value="HTH_GNTR"/>
    <property type="match status" value="1"/>
</dbReference>
<evidence type="ECO:0000313" key="5">
    <source>
        <dbReference type="EMBL" id="OLL15682.1"/>
    </source>
</evidence>
<gene>
    <name evidence="7" type="ORF">BKH30_03025</name>
    <name evidence="6" type="ORF">BKH31_10710</name>
    <name evidence="5" type="ORF">BKH32_01465</name>
</gene>
<dbReference type="EMBL" id="MSKI01000028">
    <property type="protein sequence ID" value="OLO55328.1"/>
    <property type="molecule type" value="Genomic_DNA"/>
</dbReference>
<dbReference type="Pfam" id="PF00392">
    <property type="entry name" value="GntR"/>
    <property type="match status" value="1"/>
</dbReference>
<dbReference type="InterPro" id="IPR036388">
    <property type="entry name" value="WH-like_DNA-bd_sf"/>
</dbReference>
<name>A0A1Q8V9E9_9ACTO</name>
<evidence type="ECO:0000256" key="1">
    <source>
        <dbReference type="ARBA" id="ARBA00023015"/>
    </source>
</evidence>
<evidence type="ECO:0000313" key="6">
    <source>
        <dbReference type="EMBL" id="OLO44731.1"/>
    </source>
</evidence>
<evidence type="ECO:0000256" key="3">
    <source>
        <dbReference type="ARBA" id="ARBA00023163"/>
    </source>
</evidence>
<dbReference type="RefSeq" id="WP_075248301.1">
    <property type="nucleotide sequence ID" value="NZ_MSGO01000006.1"/>
</dbReference>
<evidence type="ECO:0000259" key="4">
    <source>
        <dbReference type="PROSITE" id="PS50949"/>
    </source>
</evidence>
<reference evidence="8 9" key="1">
    <citation type="submission" date="2016-12" db="EMBL/GenBank/DDBJ databases">
        <title>Genomic comparison of strains in the 'Actinomyces naeslundii' group.</title>
        <authorList>
            <person name="Mughal S.R."/>
            <person name="Do T."/>
            <person name="Gilbert S.C."/>
            <person name="Witherden E.A."/>
            <person name="Didelot X."/>
            <person name="Beighton D."/>
        </authorList>
    </citation>
    <scope>NUCLEOTIDE SEQUENCE [LARGE SCALE GENOMIC DNA]</scope>
    <source>
        <strain evidence="6 9">R21091</strain>
        <strain evidence="7 10">S24V</strain>
        <strain evidence="5 8">S64C</strain>
    </source>
</reference>
<dbReference type="EMBL" id="MSGO01000006">
    <property type="protein sequence ID" value="OLL15682.1"/>
    <property type="molecule type" value="Genomic_DNA"/>
</dbReference>
<evidence type="ECO:0000313" key="9">
    <source>
        <dbReference type="Proteomes" id="UP000186471"/>
    </source>
</evidence>
<dbReference type="PANTHER" id="PTHR43537">
    <property type="entry name" value="TRANSCRIPTIONAL REGULATOR, GNTR FAMILY"/>
    <property type="match status" value="1"/>
</dbReference>
<proteinExistence type="predicted"/>
<dbReference type="InterPro" id="IPR000524">
    <property type="entry name" value="Tscrpt_reg_HTH_GntR"/>
</dbReference>
<dbReference type="Proteomes" id="UP000186855">
    <property type="component" value="Unassembled WGS sequence"/>
</dbReference>
<dbReference type="PANTHER" id="PTHR43537:SF44">
    <property type="entry name" value="GNTR FAMILY REGULATORY PROTEIN"/>
    <property type="match status" value="1"/>
</dbReference>
<dbReference type="OrthoDB" id="4164516at2"/>
<dbReference type="Pfam" id="PF07729">
    <property type="entry name" value="FCD"/>
    <property type="match status" value="1"/>
</dbReference>
<evidence type="ECO:0000313" key="7">
    <source>
        <dbReference type="EMBL" id="OLO55328.1"/>
    </source>
</evidence>
<dbReference type="Proteomes" id="UP000186471">
    <property type="component" value="Unassembled WGS sequence"/>
</dbReference>
<dbReference type="InterPro" id="IPR008920">
    <property type="entry name" value="TF_FadR/GntR_C"/>
</dbReference>
<sequence length="237" mass="25468">MSSTDRRRDVLDSLGRAIVTGEMTPGQSLTLEAIQSRYGVSRTLARDCVHALESVGIVASRRRVGITVQPREHWSALAPQLVRWQLEADPHGPKLGALTELRAAIEPVAAAAAARRATEEQRSGLLALAATIRAKGTTGNVASYLDDDIAFHRLILEASHNDTFKALTDVIAEVLSGRARLTGQVQVPQPEALRLHERVAAAIATGDATAAESSMRDLVAEVRSALLERGLRGFLET</sequence>
<dbReference type="Proteomes" id="UP000185736">
    <property type="component" value="Unassembled WGS sequence"/>
</dbReference>
<dbReference type="SUPFAM" id="SSF48008">
    <property type="entry name" value="GntR ligand-binding domain-like"/>
    <property type="match status" value="1"/>
</dbReference>
<dbReference type="PROSITE" id="PS50949">
    <property type="entry name" value="HTH_GNTR"/>
    <property type="match status" value="1"/>
</dbReference>
<evidence type="ECO:0000313" key="8">
    <source>
        <dbReference type="Proteomes" id="UP000185736"/>
    </source>
</evidence>
<dbReference type="GO" id="GO:0003677">
    <property type="term" value="F:DNA binding"/>
    <property type="evidence" value="ECO:0007669"/>
    <property type="project" value="UniProtKB-KW"/>
</dbReference>
<protein>
    <submittedName>
        <fullName evidence="6">GntR family transcriptional regulator</fullName>
    </submittedName>
</protein>
<dbReference type="SMART" id="SM00895">
    <property type="entry name" value="FCD"/>
    <property type="match status" value="1"/>
</dbReference>
<dbReference type="EMBL" id="MSKK01000045">
    <property type="protein sequence ID" value="OLO44731.1"/>
    <property type="molecule type" value="Genomic_DNA"/>
</dbReference>
<dbReference type="Gene3D" id="1.20.120.530">
    <property type="entry name" value="GntR ligand-binding domain-like"/>
    <property type="match status" value="1"/>
</dbReference>
<accession>A0A1Q8V9E9</accession>
<dbReference type="Gene3D" id="1.10.10.10">
    <property type="entry name" value="Winged helix-like DNA-binding domain superfamily/Winged helix DNA-binding domain"/>
    <property type="match status" value="1"/>
</dbReference>
<dbReference type="InterPro" id="IPR011711">
    <property type="entry name" value="GntR_C"/>
</dbReference>